<dbReference type="GO" id="GO:0005886">
    <property type="term" value="C:plasma membrane"/>
    <property type="evidence" value="ECO:0007669"/>
    <property type="project" value="TreeGrafter"/>
</dbReference>
<name>A0A0H4QI89_9LACO</name>
<sequence>MLAVIIGVIIGIGLPMQTSINARLKVSLGSPFLASLTSFALGTIFLALITLFINHTIFFSSNLFSSQPIWIWIGGFLGVIYLTSNILLFPKLGSVQTVIFPILGQIIMGLVIDNFGLFQSKQASLTITRTFGAILVILGVIFIVGMDTIIRKFHKQNIDEPKSQGLWIWRTLGIVAGMLGASQTAINGHLGVVLNSSVKAAFISFLVGTLTLIVLNLILHPKLQIQKSTTGNPWWMWIGGIIGALFVFGNTYLVPILGTGLAVVIILVGQMTGSLLVDQFGLLESNKNPITPIQIIGILVMIAGVSLIRLF</sequence>
<keyword evidence="1" id="KW-1133">Transmembrane helix</keyword>
<feature type="transmembrane region" description="Helical" evidence="1">
    <location>
        <begin position="198"/>
        <end position="219"/>
    </location>
</feature>
<protein>
    <submittedName>
        <fullName evidence="2">Membrane protein</fullName>
    </submittedName>
</protein>
<proteinExistence type="predicted"/>
<organism evidence="2 3">
    <name type="scientific">Companilactobacillus ginsenosidimutans</name>
    <dbReference type="NCBI Taxonomy" id="1007676"/>
    <lineage>
        <taxon>Bacteria</taxon>
        <taxon>Bacillati</taxon>
        <taxon>Bacillota</taxon>
        <taxon>Bacilli</taxon>
        <taxon>Lactobacillales</taxon>
        <taxon>Lactobacillaceae</taxon>
        <taxon>Companilactobacillus</taxon>
    </lineage>
</organism>
<feature type="transmembrane region" description="Helical" evidence="1">
    <location>
        <begin position="95"/>
        <end position="115"/>
    </location>
</feature>
<dbReference type="Proteomes" id="UP000036106">
    <property type="component" value="Chromosome"/>
</dbReference>
<feature type="transmembrane region" description="Helical" evidence="1">
    <location>
        <begin position="166"/>
        <end position="186"/>
    </location>
</feature>
<keyword evidence="1" id="KW-0812">Transmembrane</keyword>
<evidence type="ECO:0000256" key="1">
    <source>
        <dbReference type="SAM" id="Phobius"/>
    </source>
</evidence>
<gene>
    <name evidence="2" type="ORF">ABM34_09030</name>
</gene>
<accession>A0A0H4QI89</accession>
<dbReference type="PANTHER" id="PTHR34821">
    <property type="entry name" value="INNER MEMBRANE PROTEIN YDCZ"/>
    <property type="match status" value="1"/>
</dbReference>
<dbReference type="AlphaFoldDB" id="A0A0H4QI89"/>
<dbReference type="RefSeq" id="WP_048705153.1">
    <property type="nucleotide sequence ID" value="NZ_CP012034.1"/>
</dbReference>
<feature type="transmembrane region" description="Helical" evidence="1">
    <location>
        <begin position="289"/>
        <end position="308"/>
    </location>
</feature>
<dbReference type="Pfam" id="PF04657">
    <property type="entry name" value="DMT_YdcZ"/>
    <property type="match status" value="2"/>
</dbReference>
<dbReference type="OrthoDB" id="7864805at2"/>
<feature type="transmembrane region" description="Helical" evidence="1">
    <location>
        <begin position="69"/>
        <end position="89"/>
    </location>
</feature>
<evidence type="ECO:0000313" key="2">
    <source>
        <dbReference type="EMBL" id="AKP67657.1"/>
    </source>
</evidence>
<dbReference type="InterPro" id="IPR006750">
    <property type="entry name" value="YdcZ"/>
</dbReference>
<dbReference type="EMBL" id="CP012034">
    <property type="protein sequence ID" value="AKP67657.1"/>
    <property type="molecule type" value="Genomic_DNA"/>
</dbReference>
<dbReference type="KEGG" id="lgn:ABM34_09030"/>
<evidence type="ECO:0000313" key="3">
    <source>
        <dbReference type="Proteomes" id="UP000036106"/>
    </source>
</evidence>
<keyword evidence="1" id="KW-0472">Membrane</keyword>
<dbReference type="PATRIC" id="fig|1007676.4.peg.1828"/>
<feature type="transmembrane region" description="Helical" evidence="1">
    <location>
        <begin position="127"/>
        <end position="146"/>
    </location>
</feature>
<dbReference type="PANTHER" id="PTHR34821:SF2">
    <property type="entry name" value="INNER MEMBRANE PROTEIN YDCZ"/>
    <property type="match status" value="1"/>
</dbReference>
<keyword evidence="3" id="KW-1185">Reference proteome</keyword>
<feature type="transmembrane region" description="Helical" evidence="1">
    <location>
        <begin position="260"/>
        <end position="277"/>
    </location>
</feature>
<feature type="transmembrane region" description="Helical" evidence="1">
    <location>
        <begin position="32"/>
        <end position="57"/>
    </location>
</feature>
<dbReference type="STRING" id="1007676.ABM34_09030"/>
<feature type="transmembrane region" description="Helical" evidence="1">
    <location>
        <begin position="234"/>
        <end position="253"/>
    </location>
</feature>
<reference evidence="3" key="1">
    <citation type="submission" date="2015-07" db="EMBL/GenBank/DDBJ databases">
        <title>Lactobacillus ginsenosidimutans/EMML 3141/ whole genome sequencing.</title>
        <authorList>
            <person name="Kim M.K."/>
            <person name="Im W.-T."/>
            <person name="Srinivasan S."/>
            <person name="Lee J.-J."/>
        </authorList>
    </citation>
    <scope>NUCLEOTIDE SEQUENCE [LARGE SCALE GENOMIC DNA]</scope>
    <source>
        <strain evidence="3">EMML 3041</strain>
    </source>
</reference>